<evidence type="ECO:0000256" key="2">
    <source>
        <dbReference type="ARBA" id="ARBA00023015"/>
    </source>
</evidence>
<dbReference type="EMBL" id="JAGGKT010000026">
    <property type="protein sequence ID" value="MBP1934739.1"/>
    <property type="molecule type" value="Genomic_DNA"/>
</dbReference>
<dbReference type="Gene3D" id="1.10.10.60">
    <property type="entry name" value="Homeodomain-like"/>
    <property type="match status" value="1"/>
</dbReference>
<name>A0ABS4GWU9_9BACL</name>
<evidence type="ECO:0000313" key="8">
    <source>
        <dbReference type="Proteomes" id="UP001519343"/>
    </source>
</evidence>
<protein>
    <submittedName>
        <fullName evidence="7">AcrR family transcriptional regulator</fullName>
    </submittedName>
</protein>
<dbReference type="Gene3D" id="1.10.357.10">
    <property type="entry name" value="Tetracycline Repressor, domain 2"/>
    <property type="match status" value="1"/>
</dbReference>
<dbReference type="PRINTS" id="PR00455">
    <property type="entry name" value="HTHTETR"/>
</dbReference>
<gene>
    <name evidence="7" type="ORF">J2Z37_004759</name>
</gene>
<dbReference type="PANTHER" id="PTHR43479:SF11">
    <property type="entry name" value="ACREF_ENVCD OPERON REPRESSOR-RELATED"/>
    <property type="match status" value="1"/>
</dbReference>
<keyword evidence="4" id="KW-0804">Transcription</keyword>
<dbReference type="InterPro" id="IPR036271">
    <property type="entry name" value="Tet_transcr_reg_TetR-rel_C_sf"/>
</dbReference>
<proteinExistence type="predicted"/>
<keyword evidence="8" id="KW-1185">Reference proteome</keyword>
<dbReference type="Pfam" id="PF13977">
    <property type="entry name" value="TetR_C_6"/>
    <property type="match status" value="1"/>
</dbReference>
<dbReference type="Pfam" id="PF00440">
    <property type="entry name" value="TetR_N"/>
    <property type="match status" value="1"/>
</dbReference>
<feature type="DNA-binding region" description="H-T-H motif" evidence="5">
    <location>
        <begin position="34"/>
        <end position="53"/>
    </location>
</feature>
<dbReference type="InterPro" id="IPR001647">
    <property type="entry name" value="HTH_TetR"/>
</dbReference>
<dbReference type="RefSeq" id="WP_209812723.1">
    <property type="nucleotide sequence ID" value="NZ_JAGGKT010000026.1"/>
</dbReference>
<evidence type="ECO:0000259" key="6">
    <source>
        <dbReference type="PROSITE" id="PS50977"/>
    </source>
</evidence>
<keyword evidence="1" id="KW-0678">Repressor</keyword>
<evidence type="ECO:0000256" key="5">
    <source>
        <dbReference type="PROSITE-ProRule" id="PRU00335"/>
    </source>
</evidence>
<dbReference type="InterPro" id="IPR050624">
    <property type="entry name" value="HTH-type_Tx_Regulator"/>
</dbReference>
<reference evidence="7 8" key="1">
    <citation type="submission" date="2021-03" db="EMBL/GenBank/DDBJ databases">
        <title>Genomic Encyclopedia of Type Strains, Phase IV (KMG-IV): sequencing the most valuable type-strain genomes for metagenomic binning, comparative biology and taxonomic classification.</title>
        <authorList>
            <person name="Goeker M."/>
        </authorList>
    </citation>
    <scope>NUCLEOTIDE SEQUENCE [LARGE SCALE GENOMIC DNA]</scope>
    <source>
        <strain evidence="7 8">DSM 24738</strain>
    </source>
</reference>
<dbReference type="SUPFAM" id="SSF46689">
    <property type="entry name" value="Homeodomain-like"/>
    <property type="match status" value="1"/>
</dbReference>
<comment type="caution">
    <text evidence="7">The sequence shown here is derived from an EMBL/GenBank/DDBJ whole genome shotgun (WGS) entry which is preliminary data.</text>
</comment>
<feature type="domain" description="HTH tetR-type" evidence="6">
    <location>
        <begin position="11"/>
        <end position="71"/>
    </location>
</feature>
<dbReference type="PANTHER" id="PTHR43479">
    <property type="entry name" value="ACREF/ENVCD OPERON REPRESSOR-RELATED"/>
    <property type="match status" value="1"/>
</dbReference>
<dbReference type="PROSITE" id="PS50977">
    <property type="entry name" value="HTH_TETR_2"/>
    <property type="match status" value="1"/>
</dbReference>
<evidence type="ECO:0000313" key="7">
    <source>
        <dbReference type="EMBL" id="MBP1934739.1"/>
    </source>
</evidence>
<dbReference type="Proteomes" id="UP001519343">
    <property type="component" value="Unassembled WGS sequence"/>
</dbReference>
<dbReference type="InterPro" id="IPR039538">
    <property type="entry name" value="BetI_C"/>
</dbReference>
<accession>A0ABS4GWU9</accession>
<organism evidence="7 8">
    <name type="scientific">Ammoniphilus resinae</name>
    <dbReference type="NCBI Taxonomy" id="861532"/>
    <lineage>
        <taxon>Bacteria</taxon>
        <taxon>Bacillati</taxon>
        <taxon>Bacillota</taxon>
        <taxon>Bacilli</taxon>
        <taxon>Bacillales</taxon>
        <taxon>Paenibacillaceae</taxon>
        <taxon>Aneurinibacillus group</taxon>
        <taxon>Ammoniphilus</taxon>
    </lineage>
</organism>
<keyword evidence="3 5" id="KW-0238">DNA-binding</keyword>
<dbReference type="InterPro" id="IPR009057">
    <property type="entry name" value="Homeodomain-like_sf"/>
</dbReference>
<evidence type="ECO:0000256" key="3">
    <source>
        <dbReference type="ARBA" id="ARBA00023125"/>
    </source>
</evidence>
<sequence>MAKNKFQIKREETYEKLIKVGMGLLCEKGYSSTTIDDIASSAGYTKGAFYVHFKNKEDFFFHLLSYRLQIRKKWPESEEIGNQSFESLESAIRQRLETLFHYLIDNSGWIMVYIEFYHLSRSNANVRFRYREMLNQWVTEIEQFLHRLQEQGLLSTELDTLQAAHNIYAMLDGMLLHLSLYEEKIELERAVNMVMRMLH</sequence>
<evidence type="ECO:0000256" key="1">
    <source>
        <dbReference type="ARBA" id="ARBA00022491"/>
    </source>
</evidence>
<keyword evidence="2" id="KW-0805">Transcription regulation</keyword>
<evidence type="ECO:0000256" key="4">
    <source>
        <dbReference type="ARBA" id="ARBA00023163"/>
    </source>
</evidence>
<dbReference type="SUPFAM" id="SSF48498">
    <property type="entry name" value="Tetracyclin repressor-like, C-terminal domain"/>
    <property type="match status" value="1"/>
</dbReference>